<dbReference type="InterPro" id="IPR016181">
    <property type="entry name" value="Acyl_CoA_acyltransferase"/>
</dbReference>
<evidence type="ECO:0000256" key="1">
    <source>
        <dbReference type="ARBA" id="ARBA00009991"/>
    </source>
</evidence>
<keyword evidence="3 8" id="KW-0808">Transferase</keyword>
<dbReference type="GO" id="GO:0005737">
    <property type="term" value="C:cytoplasm"/>
    <property type="evidence" value="ECO:0007669"/>
    <property type="project" value="TreeGrafter"/>
</dbReference>
<dbReference type="Pfam" id="PF04376">
    <property type="entry name" value="ATE_N"/>
    <property type="match status" value="1"/>
</dbReference>
<gene>
    <name evidence="8" type="ORF">SRS1_16080</name>
</gene>
<dbReference type="PANTHER" id="PTHR21367:SF1">
    <property type="entry name" value="ARGINYL-TRNA--PROTEIN TRANSFERASE 1"/>
    <property type="match status" value="1"/>
</dbReference>
<reference evidence="8 9" key="1">
    <citation type="submission" date="2017-02" db="EMBL/GenBank/DDBJ databases">
        <authorList>
            <person name="Peterson S.W."/>
        </authorList>
    </citation>
    <scope>NUCLEOTIDE SEQUENCE [LARGE SCALE GENOMIC DNA]</scope>
    <source>
        <strain evidence="8 9">SRS1_H2-8</strain>
    </source>
</reference>
<evidence type="ECO:0000259" key="7">
    <source>
        <dbReference type="Pfam" id="PF04377"/>
    </source>
</evidence>
<feature type="region of interest" description="Disordered" evidence="5">
    <location>
        <begin position="375"/>
        <end position="409"/>
    </location>
</feature>
<protein>
    <recommendedName>
        <fullName evidence="2">arginyltransferase</fullName>
        <ecNumber evidence="2">2.3.2.8</ecNumber>
    </recommendedName>
</protein>
<name>A0A2N8UJZ8_9BASI</name>
<evidence type="ECO:0000256" key="5">
    <source>
        <dbReference type="SAM" id="MobiDB-lite"/>
    </source>
</evidence>
<dbReference type="SUPFAM" id="SSF55729">
    <property type="entry name" value="Acyl-CoA N-acyltransferases (Nat)"/>
    <property type="match status" value="1"/>
</dbReference>
<feature type="domain" description="N-end aminoacyl transferase N-terminal" evidence="6">
    <location>
        <begin position="25"/>
        <end position="104"/>
    </location>
</feature>
<comment type="similarity">
    <text evidence="1">Belongs to the R-transferase family.</text>
</comment>
<dbReference type="EC" id="2.3.2.8" evidence="2"/>
<dbReference type="PANTHER" id="PTHR21367">
    <property type="entry name" value="ARGININE-TRNA-PROTEIN TRANSFERASE 1"/>
    <property type="match status" value="1"/>
</dbReference>
<proteinExistence type="inferred from homology"/>
<evidence type="ECO:0000313" key="9">
    <source>
        <dbReference type="Proteomes" id="UP000239563"/>
    </source>
</evidence>
<dbReference type="EMBL" id="LT795069">
    <property type="protein sequence ID" value="SJX65256.1"/>
    <property type="molecule type" value="Genomic_DNA"/>
</dbReference>
<sequence length="504" mass="56618">MPNTPNTKRDKVQLSIISPTGYTSSTCGYCTAPGSGKRSAHKSSKSYGIWAHRLSPYHYQHLIDRGWRRSGDYIYKPDLLRTCCAQIPIRLDARDFRPNKSHRRALTNLLFRVRQTKQKPAKWKGRWSRQRDWDLEDRWAEIVPSTADQGAASTSTLTWADKVAGPITHKLQVRLGLAATSDEKYQLFRKYQATIHGESEKDISSEHGFRRFLVDTSLALTWPSTGEPLTPAQEAQWRAKSLDPANLPQELPYGCYHQEYRLDDKLIGVGVLDVLPNCVSSVYVFYDPEYKDWQLGKVSALQEIALTKRLDRLGAMADISCYYMGFYIHTCQKMKYKAEYRPSQVLDCDTNTWRHLVDVTTNLDAKQSFGWSAGLDEQGANQESETRAIDSSAEDKVMRVPTQPRPPPGMLDASAILKSLVGALRGSSPPEAGSGLDLLQHAMVLEAQRQAQGIKPLLMSNILGDYVQAGDEQDDDEDADLVQVVECVAALSSRQLVAEMVVFI</sequence>
<dbReference type="AlphaFoldDB" id="A0A2N8UJZ8"/>
<evidence type="ECO:0000256" key="2">
    <source>
        <dbReference type="ARBA" id="ARBA00012025"/>
    </source>
</evidence>
<evidence type="ECO:0000313" key="8">
    <source>
        <dbReference type="EMBL" id="SJX65256.1"/>
    </source>
</evidence>
<evidence type="ECO:0000259" key="6">
    <source>
        <dbReference type="Pfam" id="PF04376"/>
    </source>
</evidence>
<accession>A0A2N8UJZ8</accession>
<evidence type="ECO:0000256" key="3">
    <source>
        <dbReference type="ARBA" id="ARBA00022679"/>
    </source>
</evidence>
<dbReference type="Pfam" id="PF04377">
    <property type="entry name" value="ATE_C"/>
    <property type="match status" value="1"/>
</dbReference>
<dbReference type="Proteomes" id="UP000239563">
    <property type="component" value="Chromosome XVI"/>
</dbReference>
<keyword evidence="4" id="KW-0012">Acyltransferase</keyword>
<dbReference type="InterPro" id="IPR007471">
    <property type="entry name" value="N-end_Aminoacyl_Trfase_N"/>
</dbReference>
<dbReference type="InterPro" id="IPR007472">
    <property type="entry name" value="N-end_Aminoacyl_Trfase_C"/>
</dbReference>
<dbReference type="GO" id="GO:0004057">
    <property type="term" value="F:arginyl-tRNA--protein transferase activity"/>
    <property type="evidence" value="ECO:0007669"/>
    <property type="project" value="UniProtKB-EC"/>
</dbReference>
<dbReference type="InterPro" id="IPR030700">
    <property type="entry name" value="N-end_Aminoacyl_Trfase"/>
</dbReference>
<feature type="compositionally biased region" description="Basic and acidic residues" evidence="5">
    <location>
        <begin position="384"/>
        <end position="398"/>
    </location>
</feature>
<organism evidence="8 9">
    <name type="scientific">Sporisorium reilianum f. sp. reilianum</name>
    <dbReference type="NCBI Taxonomy" id="72559"/>
    <lineage>
        <taxon>Eukaryota</taxon>
        <taxon>Fungi</taxon>
        <taxon>Dikarya</taxon>
        <taxon>Basidiomycota</taxon>
        <taxon>Ustilaginomycotina</taxon>
        <taxon>Ustilaginomycetes</taxon>
        <taxon>Ustilaginales</taxon>
        <taxon>Ustilaginaceae</taxon>
        <taxon>Sporisorium</taxon>
    </lineage>
</organism>
<evidence type="ECO:0000256" key="4">
    <source>
        <dbReference type="ARBA" id="ARBA00023315"/>
    </source>
</evidence>
<feature type="domain" description="N-end rule aminoacyl transferase C-terminal" evidence="7">
    <location>
        <begin position="183"/>
        <end position="347"/>
    </location>
</feature>